<feature type="transmembrane region" description="Helical" evidence="1">
    <location>
        <begin position="38"/>
        <end position="58"/>
    </location>
</feature>
<evidence type="ECO:0000313" key="3">
    <source>
        <dbReference type="Proteomes" id="UP000724874"/>
    </source>
</evidence>
<keyword evidence="1" id="KW-0472">Membrane</keyword>
<feature type="transmembrane region" description="Helical" evidence="1">
    <location>
        <begin position="119"/>
        <end position="138"/>
    </location>
</feature>
<dbReference type="PROSITE" id="PS51257">
    <property type="entry name" value="PROKAR_LIPOPROTEIN"/>
    <property type="match status" value="1"/>
</dbReference>
<feature type="transmembrane region" description="Helical" evidence="1">
    <location>
        <begin position="158"/>
        <end position="180"/>
    </location>
</feature>
<sequence length="308" mass="34703">MLPFGLKIAWFVLSITGLLGCFIVHCSFARIAGSKWCSLLYCTGNVLLQGMFCLGMIYRMDPFEMSRSFCIAQNVIMSYGNFLLTGVAGTFSLATSVAVRKPKTWGDSATALRWHNIYVVPLVVFPIISSAVYIPLVLKFNSLHPSDDMFCDASSPEWVRFLGYAGLPFVALWPSIYLSIRSILQVHRTNQHLLRSRTDDIIDDFTSAPKKKRRSIKAVSLTSPKHHVSIRREPINPATESPALVARNFIYLTTLLYLFRNTATLSIRTNLESTTTMPALAFQSLYLPLPIPAMDRRWLIDRIVEEPS</sequence>
<name>A0A9P5TMN9_GYMJU</name>
<accession>A0A9P5TMN9</accession>
<keyword evidence="1" id="KW-0812">Transmembrane</keyword>
<protein>
    <submittedName>
        <fullName evidence="2">Uncharacterized protein</fullName>
    </submittedName>
</protein>
<proteinExistence type="predicted"/>
<evidence type="ECO:0000313" key="2">
    <source>
        <dbReference type="EMBL" id="KAF8899817.1"/>
    </source>
</evidence>
<dbReference type="OrthoDB" id="3256745at2759"/>
<keyword evidence="3" id="KW-1185">Reference proteome</keyword>
<dbReference type="Proteomes" id="UP000724874">
    <property type="component" value="Unassembled WGS sequence"/>
</dbReference>
<dbReference type="AlphaFoldDB" id="A0A9P5TMN9"/>
<organism evidence="2 3">
    <name type="scientific">Gymnopilus junonius</name>
    <name type="common">Spectacular rustgill mushroom</name>
    <name type="synonym">Gymnopilus spectabilis subsp. junonius</name>
    <dbReference type="NCBI Taxonomy" id="109634"/>
    <lineage>
        <taxon>Eukaryota</taxon>
        <taxon>Fungi</taxon>
        <taxon>Dikarya</taxon>
        <taxon>Basidiomycota</taxon>
        <taxon>Agaricomycotina</taxon>
        <taxon>Agaricomycetes</taxon>
        <taxon>Agaricomycetidae</taxon>
        <taxon>Agaricales</taxon>
        <taxon>Agaricineae</taxon>
        <taxon>Hymenogastraceae</taxon>
        <taxon>Gymnopilus</taxon>
    </lineage>
</organism>
<feature type="transmembrane region" description="Helical" evidence="1">
    <location>
        <begin position="6"/>
        <end position="26"/>
    </location>
</feature>
<dbReference type="EMBL" id="JADNYJ010000051">
    <property type="protein sequence ID" value="KAF8899817.1"/>
    <property type="molecule type" value="Genomic_DNA"/>
</dbReference>
<keyword evidence="1" id="KW-1133">Transmembrane helix</keyword>
<reference evidence="2" key="1">
    <citation type="submission" date="2020-11" db="EMBL/GenBank/DDBJ databases">
        <authorList>
            <consortium name="DOE Joint Genome Institute"/>
            <person name="Ahrendt S."/>
            <person name="Riley R."/>
            <person name="Andreopoulos W."/>
            <person name="LaButti K."/>
            <person name="Pangilinan J."/>
            <person name="Ruiz-duenas F.J."/>
            <person name="Barrasa J.M."/>
            <person name="Sanchez-Garcia M."/>
            <person name="Camarero S."/>
            <person name="Miyauchi S."/>
            <person name="Serrano A."/>
            <person name="Linde D."/>
            <person name="Babiker R."/>
            <person name="Drula E."/>
            <person name="Ayuso-Fernandez I."/>
            <person name="Pacheco R."/>
            <person name="Padilla G."/>
            <person name="Ferreira P."/>
            <person name="Barriuso J."/>
            <person name="Kellner H."/>
            <person name="Castanera R."/>
            <person name="Alfaro M."/>
            <person name="Ramirez L."/>
            <person name="Pisabarro A.G."/>
            <person name="Kuo A."/>
            <person name="Tritt A."/>
            <person name="Lipzen A."/>
            <person name="He G."/>
            <person name="Yan M."/>
            <person name="Ng V."/>
            <person name="Cullen D."/>
            <person name="Martin F."/>
            <person name="Rosso M.-N."/>
            <person name="Henrissat B."/>
            <person name="Hibbett D."/>
            <person name="Martinez A.T."/>
            <person name="Grigoriev I.V."/>
        </authorList>
    </citation>
    <scope>NUCLEOTIDE SEQUENCE</scope>
    <source>
        <strain evidence="2">AH 44721</strain>
    </source>
</reference>
<comment type="caution">
    <text evidence="2">The sequence shown here is derived from an EMBL/GenBank/DDBJ whole genome shotgun (WGS) entry which is preliminary data.</text>
</comment>
<gene>
    <name evidence="2" type="ORF">CPB84DRAFT_1119763</name>
</gene>
<evidence type="ECO:0000256" key="1">
    <source>
        <dbReference type="SAM" id="Phobius"/>
    </source>
</evidence>
<feature type="transmembrane region" description="Helical" evidence="1">
    <location>
        <begin position="78"/>
        <end position="99"/>
    </location>
</feature>